<organism evidence="1 2">
    <name type="scientific">Trifolium medium</name>
    <dbReference type="NCBI Taxonomy" id="97028"/>
    <lineage>
        <taxon>Eukaryota</taxon>
        <taxon>Viridiplantae</taxon>
        <taxon>Streptophyta</taxon>
        <taxon>Embryophyta</taxon>
        <taxon>Tracheophyta</taxon>
        <taxon>Spermatophyta</taxon>
        <taxon>Magnoliopsida</taxon>
        <taxon>eudicotyledons</taxon>
        <taxon>Gunneridae</taxon>
        <taxon>Pentapetalae</taxon>
        <taxon>rosids</taxon>
        <taxon>fabids</taxon>
        <taxon>Fabales</taxon>
        <taxon>Fabaceae</taxon>
        <taxon>Papilionoideae</taxon>
        <taxon>50 kb inversion clade</taxon>
        <taxon>NPAAA clade</taxon>
        <taxon>Hologalegina</taxon>
        <taxon>IRL clade</taxon>
        <taxon>Trifolieae</taxon>
        <taxon>Trifolium</taxon>
    </lineage>
</organism>
<reference evidence="1 2" key="1">
    <citation type="journal article" date="2018" name="Front. Plant Sci.">
        <title>Red Clover (Trifolium pratense) and Zigzag Clover (T. medium) - A Picture of Genomic Similarities and Differences.</title>
        <authorList>
            <person name="Dluhosova J."/>
            <person name="Istvanek J."/>
            <person name="Nedelnik J."/>
            <person name="Repkova J."/>
        </authorList>
    </citation>
    <scope>NUCLEOTIDE SEQUENCE [LARGE SCALE GENOMIC DNA]</scope>
    <source>
        <strain evidence="2">cv. 10/8</strain>
        <tissue evidence="1">Leaf</tissue>
    </source>
</reference>
<dbReference type="Proteomes" id="UP000265520">
    <property type="component" value="Unassembled WGS sequence"/>
</dbReference>
<dbReference type="EMBL" id="LXQA010257725">
    <property type="protein sequence ID" value="MCI38618.1"/>
    <property type="molecule type" value="Genomic_DNA"/>
</dbReference>
<feature type="non-terminal residue" evidence="1">
    <location>
        <position position="1"/>
    </location>
</feature>
<dbReference type="AlphaFoldDB" id="A0A392RPN1"/>
<keyword evidence="2" id="KW-1185">Reference proteome</keyword>
<comment type="caution">
    <text evidence="1">The sequence shown here is derived from an EMBL/GenBank/DDBJ whole genome shotgun (WGS) entry which is preliminary data.</text>
</comment>
<evidence type="ECO:0000313" key="1">
    <source>
        <dbReference type="EMBL" id="MCI38618.1"/>
    </source>
</evidence>
<protein>
    <submittedName>
        <fullName evidence="1">Uncharacterized protein</fullName>
    </submittedName>
</protein>
<evidence type="ECO:0000313" key="2">
    <source>
        <dbReference type="Proteomes" id="UP000265520"/>
    </source>
</evidence>
<proteinExistence type="predicted"/>
<name>A0A392RPN1_9FABA</name>
<accession>A0A392RPN1</accession>
<sequence>HYTLDATKNVFTILEHAATSLTVSAPAYNSSGVPNICNNQTVTNKNGSGSSRSSISVLIIF</sequence>